<dbReference type="Pfam" id="PF17289">
    <property type="entry name" value="Terminase_6C"/>
    <property type="match status" value="1"/>
</dbReference>
<sequence length="416" mass="45847">MRTAFLTSLSPAEAEWLMEHWLFWARPDQLAPEGPWTTWLVLGGRGAGKTRSGAEWVRGEVEAARASRIALIGETFGDVREVMIDGPSGLRAIGMRGGRPRYEASRRRLLWPNGAVAQAFSATEPESLRGPQFDAAWADELAKWRYAEETWDMLQFGLRLGERPRQVVTTTPRPVPILRRLMAEATCAVTRASTHANRANLAESFFRAVIARYEGTRLGRQELDAELIEDNPDALWSRGMIETHRMAMTPELVRVVVAVDPPATSGASADECGIVVAGVDGEGRAYVLDDRSMGGLTPLAWANRAAKAYRDHDADRIVAEVNQGGEMVSTIMRQVMPTAALRLVRATRGKRVRAEPVAALYERGLVSHVGSFAKLEDQMCDFTGSGKSPDRLDALVWALTDLMLEGEAGKPKVRRL</sequence>
<evidence type="ECO:0000313" key="4">
    <source>
        <dbReference type="Proteomes" id="UP000468901"/>
    </source>
</evidence>
<accession>A0A6N6VK17</accession>
<dbReference type="Gene3D" id="3.40.50.300">
    <property type="entry name" value="P-loop containing nucleotide triphosphate hydrolases"/>
    <property type="match status" value="1"/>
</dbReference>
<dbReference type="InterPro" id="IPR035421">
    <property type="entry name" value="Terminase_6C"/>
</dbReference>
<keyword evidence="1" id="KW-1188">Viral release from host cell</keyword>
<keyword evidence="3" id="KW-0067">ATP-binding</keyword>
<dbReference type="GO" id="GO:0005524">
    <property type="term" value="F:ATP binding"/>
    <property type="evidence" value="ECO:0007669"/>
    <property type="project" value="UniProtKB-KW"/>
</dbReference>
<comment type="caution">
    <text evidence="3">The sequence shown here is derived from an EMBL/GenBank/DDBJ whole genome shotgun (WGS) entry which is preliminary data.</text>
</comment>
<evidence type="ECO:0000256" key="1">
    <source>
        <dbReference type="ARBA" id="ARBA00022612"/>
    </source>
</evidence>
<evidence type="ECO:0000259" key="2">
    <source>
        <dbReference type="Pfam" id="PF17289"/>
    </source>
</evidence>
<dbReference type="Proteomes" id="UP000468901">
    <property type="component" value="Unassembled WGS sequence"/>
</dbReference>
<evidence type="ECO:0000313" key="3">
    <source>
        <dbReference type="EMBL" id="KAB7741768.1"/>
    </source>
</evidence>
<dbReference type="AlphaFoldDB" id="A0A6N6VK17"/>
<feature type="domain" description="Terminase large subunit gp17-like C-terminal" evidence="2">
    <location>
        <begin position="258"/>
        <end position="400"/>
    </location>
</feature>
<dbReference type="InterPro" id="IPR027417">
    <property type="entry name" value="P-loop_NTPase"/>
</dbReference>
<reference evidence="3 4" key="1">
    <citation type="submission" date="2019-09" db="EMBL/GenBank/DDBJ databases">
        <title>Parvibaculum sedimenti sp. nov., isolated from sediment.</title>
        <authorList>
            <person name="Wang Y."/>
        </authorList>
    </citation>
    <scope>NUCLEOTIDE SEQUENCE [LARGE SCALE GENOMIC DNA]</scope>
    <source>
        <strain evidence="3 4">HXT-9</strain>
    </source>
</reference>
<keyword evidence="3" id="KW-0547">Nucleotide-binding</keyword>
<keyword evidence="4" id="KW-1185">Reference proteome</keyword>
<dbReference type="Gene3D" id="3.30.420.240">
    <property type="match status" value="1"/>
</dbReference>
<proteinExistence type="predicted"/>
<organism evidence="3 4">
    <name type="scientific">Parvibaculum sedimenti</name>
    <dbReference type="NCBI Taxonomy" id="2608632"/>
    <lineage>
        <taxon>Bacteria</taxon>
        <taxon>Pseudomonadati</taxon>
        <taxon>Pseudomonadota</taxon>
        <taxon>Alphaproteobacteria</taxon>
        <taxon>Hyphomicrobiales</taxon>
        <taxon>Parvibaculaceae</taxon>
        <taxon>Parvibaculum</taxon>
    </lineage>
</organism>
<dbReference type="Pfam" id="PF03237">
    <property type="entry name" value="Terminase_6N"/>
    <property type="match status" value="1"/>
</dbReference>
<gene>
    <name evidence="3" type="ORF">F2P47_04190</name>
</gene>
<protein>
    <submittedName>
        <fullName evidence="3">ATP-binding protein</fullName>
    </submittedName>
</protein>
<name>A0A6N6VK17_9HYPH</name>
<dbReference type="EMBL" id="WESC01000003">
    <property type="protein sequence ID" value="KAB7741768.1"/>
    <property type="molecule type" value="Genomic_DNA"/>
</dbReference>